<evidence type="ECO:0000313" key="4">
    <source>
        <dbReference type="Proteomes" id="UP000182744"/>
    </source>
</evidence>
<dbReference type="SUPFAM" id="SSF53474">
    <property type="entry name" value="alpha/beta-Hydrolases"/>
    <property type="match status" value="1"/>
</dbReference>
<sequence length="265" mass="28767">MTQLSARRTGPQMELPLVLLHAMPLTSRMWEPVVKLLPDIDVICVDAPGCGDSPSGAALDSEYGHSEPAMDSYLQALEETLAGYGLAGKRFVIAGISMGGAVAAAYSLRHAQEVAGLAIIDSGIGAEPAESPRLGTIEKIAHEGSYAVLQAWTNTMLSRASSEQLHAEFDAYFKTVPAEMFIWLQRMMVGRPDSQTALDLDIPIMLIRGEDDPNTSTAQYERMQERAKRARFVEIADASHFSASEKPAEIADLLRELYQAATAKN</sequence>
<accession>A0A1G7CG10</accession>
<keyword evidence="4" id="KW-1185">Reference proteome</keyword>
<dbReference type="Gene3D" id="3.40.50.1820">
    <property type="entry name" value="alpha/beta hydrolase"/>
    <property type="match status" value="1"/>
</dbReference>
<evidence type="ECO:0000259" key="1">
    <source>
        <dbReference type="Pfam" id="PF12697"/>
    </source>
</evidence>
<gene>
    <name evidence="2" type="ORF">R6G71_02895</name>
    <name evidence="3" type="ORF">SAMN05421878_10796</name>
</gene>
<dbReference type="Pfam" id="PF12697">
    <property type="entry name" value="Abhydrolase_6"/>
    <property type="match status" value="1"/>
</dbReference>
<evidence type="ECO:0000313" key="3">
    <source>
        <dbReference type="EMBL" id="SDE38201.1"/>
    </source>
</evidence>
<name>A0A1G7CG10_9ACTO</name>
<reference evidence="3" key="2">
    <citation type="submission" date="2016-10" db="EMBL/GenBank/DDBJ databases">
        <authorList>
            <person name="de Groot N.N."/>
        </authorList>
    </citation>
    <scope>NUCLEOTIDE SEQUENCE [LARGE SCALE GENOMIC DNA]</scope>
    <source>
        <strain evidence="3">DSM 20639</strain>
    </source>
</reference>
<protein>
    <submittedName>
        <fullName evidence="2">Alpha/beta hydrolase</fullName>
    </submittedName>
    <submittedName>
        <fullName evidence="3">Pimeloyl-ACP methyl ester carboxylesterase</fullName>
    </submittedName>
</protein>
<dbReference type="RefSeq" id="WP_074662435.1">
    <property type="nucleotide sequence ID" value="NZ_FNAU01000007.1"/>
</dbReference>
<keyword evidence="2" id="KW-0378">Hydrolase</keyword>
<proteinExistence type="predicted"/>
<dbReference type="EMBL" id="JAWNFU010000001">
    <property type="protein sequence ID" value="MDY5153001.1"/>
    <property type="molecule type" value="Genomic_DNA"/>
</dbReference>
<evidence type="ECO:0000313" key="2">
    <source>
        <dbReference type="EMBL" id="MDY5153001.1"/>
    </source>
</evidence>
<dbReference type="InterPro" id="IPR050266">
    <property type="entry name" value="AB_hydrolase_sf"/>
</dbReference>
<dbReference type="Proteomes" id="UP000182744">
    <property type="component" value="Unassembled WGS sequence"/>
</dbReference>
<reference evidence="4" key="1">
    <citation type="submission" date="2016-10" db="EMBL/GenBank/DDBJ databases">
        <authorList>
            <person name="Varghese N."/>
        </authorList>
    </citation>
    <scope>NUCLEOTIDE SEQUENCE [LARGE SCALE GENOMIC DNA]</scope>
    <source>
        <strain evidence="4">DSM 20639</strain>
    </source>
</reference>
<reference evidence="2" key="3">
    <citation type="submission" date="2023-10" db="EMBL/GenBank/DDBJ databases">
        <title>Whole Genome based description of the genera Actinobaculum and Actinotignum reveals a complex phylogenetic relationship within the species included in the genus Actinotignum.</title>
        <authorList>
            <person name="Jensen C.S."/>
            <person name="Dargis R."/>
            <person name="Kemp M."/>
            <person name="Christensen J.J."/>
        </authorList>
    </citation>
    <scope>NUCLEOTIDE SEQUENCE</scope>
    <source>
        <strain evidence="2">Actinobaculum_suis_CCUG19206T</strain>
    </source>
</reference>
<dbReference type="AlphaFoldDB" id="A0A1G7CG10"/>
<dbReference type="InterPro" id="IPR000073">
    <property type="entry name" value="AB_hydrolase_1"/>
</dbReference>
<dbReference type="GO" id="GO:0016787">
    <property type="term" value="F:hydrolase activity"/>
    <property type="evidence" value="ECO:0007669"/>
    <property type="project" value="UniProtKB-KW"/>
</dbReference>
<dbReference type="Proteomes" id="UP001273799">
    <property type="component" value="Unassembled WGS sequence"/>
</dbReference>
<organism evidence="3 4">
    <name type="scientific">Actinobaculum suis</name>
    <dbReference type="NCBI Taxonomy" id="1657"/>
    <lineage>
        <taxon>Bacteria</taxon>
        <taxon>Bacillati</taxon>
        <taxon>Actinomycetota</taxon>
        <taxon>Actinomycetes</taxon>
        <taxon>Actinomycetales</taxon>
        <taxon>Actinomycetaceae</taxon>
        <taxon>Actinobaculum</taxon>
    </lineage>
</organism>
<dbReference type="InterPro" id="IPR029058">
    <property type="entry name" value="AB_hydrolase_fold"/>
</dbReference>
<dbReference type="EMBL" id="FNAU01000007">
    <property type="protein sequence ID" value="SDE38201.1"/>
    <property type="molecule type" value="Genomic_DNA"/>
</dbReference>
<feature type="domain" description="AB hydrolase-1" evidence="1">
    <location>
        <begin position="17"/>
        <end position="252"/>
    </location>
</feature>
<dbReference type="PANTHER" id="PTHR43798">
    <property type="entry name" value="MONOACYLGLYCEROL LIPASE"/>
    <property type="match status" value="1"/>
</dbReference>